<sequence length="310" mass="33263">MTVGVTLVGIRERIEGLAETDGAYYVVCGRTGHRPVPVADKRFGDRAAARRAVSAAIEYRAALRRYDPEVPHYDLIVCEARDRRTTEPGHDCSGPAGAQQSLSAPIVTGTAGSEPRGRGRLVERCHCVAAATFESLSDCGFREVERATMERYTELAEALPTPDGLCLCLLESMAATLADRLDGTEQAAVLTRAAERLGTCEGEGDPVTATFAGLVDCDVVGEFSPPERADRAQATAPDVATVRFSEYALSPREGHLPVLPIVVDLVRRLPDRVPTRVRVDPVGDGWRLELAFEGGSDPEGLLNAPIRSPA</sequence>
<dbReference type="Pfam" id="PF24422">
    <property type="entry name" value="DUF7552"/>
    <property type="match status" value="1"/>
</dbReference>
<evidence type="ECO:0000313" key="4">
    <source>
        <dbReference type="Proteomes" id="UP000546257"/>
    </source>
</evidence>
<keyword evidence="4" id="KW-1185">Reference proteome</keyword>
<dbReference type="EMBL" id="JACKXD010000004">
    <property type="protein sequence ID" value="MBB6647000.1"/>
    <property type="molecule type" value="Genomic_DNA"/>
</dbReference>
<name>A0A7J9SJ73_9EURY</name>
<dbReference type="AlphaFoldDB" id="A0A7J9SJ73"/>
<evidence type="ECO:0000259" key="1">
    <source>
        <dbReference type="Pfam" id="PF24420"/>
    </source>
</evidence>
<comment type="caution">
    <text evidence="3">The sequence shown here is derived from an EMBL/GenBank/DDBJ whole genome shotgun (WGS) entry which is preliminary data.</text>
</comment>
<protein>
    <submittedName>
        <fullName evidence="3">Uncharacterized protein</fullName>
    </submittedName>
</protein>
<proteinExistence type="predicted"/>
<dbReference type="Pfam" id="PF24420">
    <property type="entry name" value="DUF7551"/>
    <property type="match status" value="1"/>
</dbReference>
<organism evidence="3 4">
    <name type="scientific">Halobellus ruber</name>
    <dbReference type="NCBI Taxonomy" id="2761102"/>
    <lineage>
        <taxon>Archaea</taxon>
        <taxon>Methanobacteriati</taxon>
        <taxon>Methanobacteriota</taxon>
        <taxon>Stenosarchaea group</taxon>
        <taxon>Halobacteria</taxon>
        <taxon>Halobacteriales</taxon>
        <taxon>Haloferacaceae</taxon>
        <taxon>Halobellus</taxon>
    </lineage>
</organism>
<accession>A0A7J9SJ73</accession>
<dbReference type="InterPro" id="IPR055974">
    <property type="entry name" value="DUF7552"/>
</dbReference>
<feature type="domain" description="DUF7552" evidence="2">
    <location>
        <begin position="6"/>
        <end position="80"/>
    </location>
</feature>
<evidence type="ECO:0000259" key="2">
    <source>
        <dbReference type="Pfam" id="PF24422"/>
    </source>
</evidence>
<dbReference type="Proteomes" id="UP000546257">
    <property type="component" value="Unassembled WGS sequence"/>
</dbReference>
<evidence type="ECO:0000313" key="3">
    <source>
        <dbReference type="EMBL" id="MBB6647000.1"/>
    </source>
</evidence>
<gene>
    <name evidence="3" type="ORF">H5V44_12010</name>
</gene>
<dbReference type="InterPro" id="IPR055973">
    <property type="entry name" value="DUF7551"/>
</dbReference>
<feature type="domain" description="DUF7551" evidence="1">
    <location>
        <begin position="121"/>
        <end position="306"/>
    </location>
</feature>
<dbReference type="RefSeq" id="WP_185193377.1">
    <property type="nucleotide sequence ID" value="NZ_JACKXD010000004.1"/>
</dbReference>
<reference evidence="3 4" key="1">
    <citation type="submission" date="2020-08" db="EMBL/GenBank/DDBJ databases">
        <authorList>
            <person name="Seo M.-J."/>
        </authorList>
    </citation>
    <scope>NUCLEOTIDE SEQUENCE [LARGE SCALE GENOMIC DNA]</scope>
    <source>
        <strain evidence="3 4">MBLA0160</strain>
    </source>
</reference>